<dbReference type="EMBL" id="CP065856">
    <property type="protein sequence ID" value="QPV65004.1"/>
    <property type="molecule type" value="Genomic_DNA"/>
</dbReference>
<dbReference type="Proteomes" id="UP000595001">
    <property type="component" value="Chromosome"/>
</dbReference>
<dbReference type="SUPFAM" id="SSF53649">
    <property type="entry name" value="Alkaline phosphatase-like"/>
    <property type="match status" value="1"/>
</dbReference>
<evidence type="ECO:0000313" key="2">
    <source>
        <dbReference type="Proteomes" id="UP000595001"/>
    </source>
</evidence>
<evidence type="ECO:0000313" key="1">
    <source>
        <dbReference type="EMBL" id="QPV65004.1"/>
    </source>
</evidence>
<keyword evidence="2" id="KW-1185">Reference proteome</keyword>
<proteinExistence type="predicted"/>
<protein>
    <submittedName>
        <fullName evidence="1">Alkaline phosphatase family protein</fullName>
    </submittedName>
</protein>
<reference evidence="1 2" key="1">
    <citation type="submission" date="2020-12" db="EMBL/GenBank/DDBJ databases">
        <title>Halosimplex halophilum sp. nov. and Halosimplex salinum sp. nov., two new members of the genus Halosimplex.</title>
        <authorList>
            <person name="Cui H.L."/>
        </authorList>
    </citation>
    <scope>NUCLEOTIDE SEQUENCE [LARGE SCALE GENOMIC DNA]</scope>
    <source>
        <strain evidence="1 2">YGH94</strain>
    </source>
</reference>
<dbReference type="OrthoDB" id="33550at2157"/>
<dbReference type="KEGG" id="hlt:I7X12_02010"/>
<name>A0A7U3WBK9_9EURY</name>
<accession>A0A7U3WBK9</accession>
<dbReference type="Pfam" id="PF01663">
    <property type="entry name" value="Phosphodiest"/>
    <property type="match status" value="1"/>
</dbReference>
<gene>
    <name evidence="1" type="ORF">I7X12_02010</name>
</gene>
<dbReference type="AlphaFoldDB" id="A0A7U3WBK9"/>
<dbReference type="InterPro" id="IPR017850">
    <property type="entry name" value="Alkaline_phosphatase_core_sf"/>
</dbReference>
<organism evidence="1 2">
    <name type="scientific">Halosimplex litoreum</name>
    <dbReference type="NCBI Taxonomy" id="1198301"/>
    <lineage>
        <taxon>Archaea</taxon>
        <taxon>Methanobacteriati</taxon>
        <taxon>Methanobacteriota</taxon>
        <taxon>Stenosarchaea group</taxon>
        <taxon>Halobacteria</taxon>
        <taxon>Halobacteriales</taxon>
        <taxon>Haloarculaceae</taxon>
        <taxon>Halosimplex</taxon>
    </lineage>
</organism>
<sequence length="319" mass="34804">MAAELEDGRLVADDEDARDEAVAAIQDATPAVIDEGEERAVLVDADDVDVDTHVVETEDGEDDEQYHVEADLVRAEGDVYPKDGAVVALTDDAREYVVEALSGVTPKSLGADKADTTELFDEVSAESDGDHFAVRLSAADGVDIGTDLDPDREVLEYTHSELPDIADEADAYSLIPGRFYLNLEGREPRGSVPQEEYEQVRSELKAELEEMEGPNGEPVADRVVTKEDAFRGDHDDIAPDLTIVPNHGFDLKAGFKGRKNPFVEFAARNGMHSFDNATLLIDDEEARVSDVDLFDIAPTILDLMGVDYERGEFDGTSLV</sequence>
<dbReference type="Gene3D" id="3.40.720.10">
    <property type="entry name" value="Alkaline Phosphatase, subunit A"/>
    <property type="match status" value="1"/>
</dbReference>
<dbReference type="InterPro" id="IPR002591">
    <property type="entry name" value="Phosphodiest/P_Trfase"/>
</dbReference>